<name>A0A645GZ71_9ZZZZ</name>
<sequence length="186" mass="21377">MNNFINMFKENKNLKYAVNIFILLVIISLILKLDTSKITGTASNNLTDKNVEKVMTREDYVFSLEERLEKILAKIEYMQSVDVMIYTKKTPEMKPVYDENFSNETNIEVGTDGTKREVNRETKQNKVILGGDNRVVEKSYEYPQISGVLVVAKYNGDKDIYATLMNCVKTLLDININDIEIILSNK</sequence>
<evidence type="ECO:0008006" key="3">
    <source>
        <dbReference type="Google" id="ProtNLM"/>
    </source>
</evidence>
<comment type="caution">
    <text evidence="2">The sequence shown here is derived from an EMBL/GenBank/DDBJ whole genome shotgun (WGS) entry which is preliminary data.</text>
</comment>
<evidence type="ECO:0000256" key="1">
    <source>
        <dbReference type="SAM" id="Phobius"/>
    </source>
</evidence>
<dbReference type="EMBL" id="VSSQ01083827">
    <property type="protein sequence ID" value="MPN32038.1"/>
    <property type="molecule type" value="Genomic_DNA"/>
</dbReference>
<organism evidence="2">
    <name type="scientific">bioreactor metagenome</name>
    <dbReference type="NCBI Taxonomy" id="1076179"/>
    <lineage>
        <taxon>unclassified sequences</taxon>
        <taxon>metagenomes</taxon>
        <taxon>ecological metagenomes</taxon>
    </lineage>
</organism>
<evidence type="ECO:0000313" key="2">
    <source>
        <dbReference type="EMBL" id="MPN32038.1"/>
    </source>
</evidence>
<reference evidence="2" key="1">
    <citation type="submission" date="2019-08" db="EMBL/GenBank/DDBJ databases">
        <authorList>
            <person name="Kucharzyk K."/>
            <person name="Murdoch R.W."/>
            <person name="Higgins S."/>
            <person name="Loffler F."/>
        </authorList>
    </citation>
    <scope>NUCLEOTIDE SEQUENCE</scope>
</reference>
<dbReference type="AlphaFoldDB" id="A0A645GZ71"/>
<accession>A0A645GZ71</accession>
<keyword evidence="1" id="KW-0472">Membrane</keyword>
<keyword evidence="1" id="KW-1133">Transmembrane helix</keyword>
<keyword evidence="1" id="KW-0812">Transmembrane</keyword>
<protein>
    <recommendedName>
        <fullName evidence="3">Stage III sporulation protein AG</fullName>
    </recommendedName>
</protein>
<proteinExistence type="predicted"/>
<gene>
    <name evidence="2" type="ORF">SDC9_179514</name>
</gene>
<feature type="transmembrane region" description="Helical" evidence="1">
    <location>
        <begin position="16"/>
        <end position="33"/>
    </location>
</feature>